<dbReference type="InterPro" id="IPR000540">
    <property type="entry name" value="Flag_MotA_CS"/>
</dbReference>
<reference evidence="11 12" key="1">
    <citation type="submission" date="2020-03" db="EMBL/GenBank/DDBJ databases">
        <title>Genomic Encyclopedia of Type Strains, Phase IV (KMG-IV): sequencing the most valuable type-strain genomes for metagenomic binning, comparative biology and taxonomic classification.</title>
        <authorList>
            <person name="Goeker M."/>
        </authorList>
    </citation>
    <scope>NUCLEOTIDE SEQUENCE [LARGE SCALE GENOMIC DNA]</scope>
    <source>
        <strain evidence="11 12">DSM 27651</strain>
    </source>
</reference>
<dbReference type="RefSeq" id="WP_167955035.1">
    <property type="nucleotide sequence ID" value="NZ_JAATJE010000002.1"/>
</dbReference>
<dbReference type="EMBL" id="JAATJE010000002">
    <property type="protein sequence ID" value="NJC34760.1"/>
    <property type="molecule type" value="Genomic_DNA"/>
</dbReference>
<evidence type="ECO:0000256" key="6">
    <source>
        <dbReference type="ARBA" id="ARBA00022779"/>
    </source>
</evidence>
<feature type="transmembrane region" description="Helical" evidence="9">
    <location>
        <begin position="125"/>
        <end position="147"/>
    </location>
</feature>
<dbReference type="PROSITE" id="PS01307">
    <property type="entry name" value="MOTA"/>
    <property type="match status" value="1"/>
</dbReference>
<feature type="transmembrane region" description="Helical" evidence="9">
    <location>
        <begin position="159"/>
        <end position="181"/>
    </location>
</feature>
<evidence type="ECO:0000259" key="10">
    <source>
        <dbReference type="Pfam" id="PF01618"/>
    </source>
</evidence>
<protein>
    <submittedName>
        <fullName evidence="11">Chemotaxis protein MotA</fullName>
    </submittedName>
</protein>
<keyword evidence="6" id="KW-0283">Flagellar rotation</keyword>
<evidence type="ECO:0000313" key="11">
    <source>
        <dbReference type="EMBL" id="NJC34760.1"/>
    </source>
</evidence>
<feature type="domain" description="MotA/TolQ/ExbB proton channel" evidence="10">
    <location>
        <begin position="82"/>
        <end position="198"/>
    </location>
</feature>
<dbReference type="PANTHER" id="PTHR30433:SF2">
    <property type="entry name" value="MOTILITY PROTEIN A"/>
    <property type="match status" value="1"/>
</dbReference>
<keyword evidence="12" id="KW-1185">Reference proteome</keyword>
<dbReference type="InterPro" id="IPR047055">
    <property type="entry name" value="MotA-like"/>
</dbReference>
<evidence type="ECO:0000256" key="3">
    <source>
        <dbReference type="ARBA" id="ARBA00022448"/>
    </source>
</evidence>
<keyword evidence="4" id="KW-1003">Cell membrane</keyword>
<evidence type="ECO:0000256" key="4">
    <source>
        <dbReference type="ARBA" id="ARBA00022475"/>
    </source>
</evidence>
<accession>A0ABX0XQ11</accession>
<dbReference type="PANTHER" id="PTHR30433">
    <property type="entry name" value="CHEMOTAXIS PROTEIN MOTA"/>
    <property type="match status" value="1"/>
</dbReference>
<keyword evidence="8 9" id="KW-0472">Membrane</keyword>
<sequence length="227" mass="23926">MTVHSIPLSSWPTFVDPLAIAIVVGGTALATLLRGPAADALAAVRALPRLGRRGFDAERLRAEIARTERVAVTRGLLNVDADGIADRCIADVVRAVVDGAGPDQVTRLIDDQDHARDTRHRVIHAVWMAAAEAAPAMGMIGTLVGLVRMFSRMDDPTAIGGAMAVALLTTLYGAILANLVAAPIAARLARLSTQEAAARNAVRPALIDFARRFAPVPIVVKRPRTAA</sequence>
<evidence type="ECO:0000256" key="5">
    <source>
        <dbReference type="ARBA" id="ARBA00022692"/>
    </source>
</evidence>
<evidence type="ECO:0000256" key="8">
    <source>
        <dbReference type="ARBA" id="ARBA00023136"/>
    </source>
</evidence>
<comment type="similarity">
    <text evidence="2">Belongs to the MotA family.</text>
</comment>
<evidence type="ECO:0000256" key="9">
    <source>
        <dbReference type="SAM" id="Phobius"/>
    </source>
</evidence>
<name>A0ABX0XQ11_9SPHN</name>
<gene>
    <name evidence="11" type="ORF">GGR88_002274</name>
</gene>
<dbReference type="InterPro" id="IPR002898">
    <property type="entry name" value="MotA_ExbB_proton_chnl"/>
</dbReference>
<keyword evidence="3" id="KW-0813">Transport</keyword>
<proteinExistence type="inferred from homology"/>
<feature type="transmembrane region" description="Helical" evidence="9">
    <location>
        <begin position="20"/>
        <end position="44"/>
    </location>
</feature>
<dbReference type="Proteomes" id="UP000734218">
    <property type="component" value="Unassembled WGS sequence"/>
</dbReference>
<dbReference type="Pfam" id="PF01618">
    <property type="entry name" value="MotA_ExbB"/>
    <property type="match status" value="1"/>
</dbReference>
<evidence type="ECO:0000256" key="2">
    <source>
        <dbReference type="ARBA" id="ARBA00008038"/>
    </source>
</evidence>
<comment type="caution">
    <text evidence="11">The sequence shown here is derived from an EMBL/GenBank/DDBJ whole genome shotgun (WGS) entry which is preliminary data.</text>
</comment>
<evidence type="ECO:0000256" key="7">
    <source>
        <dbReference type="ARBA" id="ARBA00022989"/>
    </source>
</evidence>
<organism evidence="11 12">
    <name type="scientific">Sphingomonas jejuensis</name>
    <dbReference type="NCBI Taxonomy" id="904715"/>
    <lineage>
        <taxon>Bacteria</taxon>
        <taxon>Pseudomonadati</taxon>
        <taxon>Pseudomonadota</taxon>
        <taxon>Alphaproteobacteria</taxon>
        <taxon>Sphingomonadales</taxon>
        <taxon>Sphingomonadaceae</taxon>
        <taxon>Sphingomonas</taxon>
    </lineage>
</organism>
<keyword evidence="7 9" id="KW-1133">Transmembrane helix</keyword>
<evidence type="ECO:0000313" key="12">
    <source>
        <dbReference type="Proteomes" id="UP000734218"/>
    </source>
</evidence>
<comment type="subcellular location">
    <subcellularLocation>
        <location evidence="1">Cell membrane</location>
        <topology evidence="1">Multi-pass membrane protein</topology>
    </subcellularLocation>
</comment>
<evidence type="ECO:0000256" key="1">
    <source>
        <dbReference type="ARBA" id="ARBA00004651"/>
    </source>
</evidence>
<keyword evidence="5 9" id="KW-0812">Transmembrane</keyword>